<dbReference type="CDD" id="cd16650">
    <property type="entry name" value="SP-RING_PIAS-like"/>
    <property type="match status" value="1"/>
</dbReference>
<feature type="compositionally biased region" description="Polar residues" evidence="5">
    <location>
        <begin position="159"/>
        <end position="170"/>
    </location>
</feature>
<feature type="compositionally biased region" description="Polar residues" evidence="5">
    <location>
        <begin position="242"/>
        <end position="257"/>
    </location>
</feature>
<dbReference type="OrthoDB" id="27975at2759"/>
<keyword evidence="3" id="KW-0862">Zinc</keyword>
<dbReference type="Gene3D" id="3.30.40.10">
    <property type="entry name" value="Zinc/RING finger domain, C3HC4 (zinc finger)"/>
    <property type="match status" value="1"/>
</dbReference>
<dbReference type="EMBL" id="ML121567">
    <property type="protein sequence ID" value="RPB20834.1"/>
    <property type="molecule type" value="Genomic_DNA"/>
</dbReference>
<proteinExistence type="predicted"/>
<reference evidence="7 8" key="1">
    <citation type="journal article" date="2018" name="Nat. Ecol. Evol.">
        <title>Pezizomycetes genomes reveal the molecular basis of ectomycorrhizal truffle lifestyle.</title>
        <authorList>
            <person name="Murat C."/>
            <person name="Payen T."/>
            <person name="Noel B."/>
            <person name="Kuo A."/>
            <person name="Morin E."/>
            <person name="Chen J."/>
            <person name="Kohler A."/>
            <person name="Krizsan K."/>
            <person name="Balestrini R."/>
            <person name="Da Silva C."/>
            <person name="Montanini B."/>
            <person name="Hainaut M."/>
            <person name="Levati E."/>
            <person name="Barry K.W."/>
            <person name="Belfiori B."/>
            <person name="Cichocki N."/>
            <person name="Clum A."/>
            <person name="Dockter R.B."/>
            <person name="Fauchery L."/>
            <person name="Guy J."/>
            <person name="Iotti M."/>
            <person name="Le Tacon F."/>
            <person name="Lindquist E.A."/>
            <person name="Lipzen A."/>
            <person name="Malagnac F."/>
            <person name="Mello A."/>
            <person name="Molinier V."/>
            <person name="Miyauchi S."/>
            <person name="Poulain J."/>
            <person name="Riccioni C."/>
            <person name="Rubini A."/>
            <person name="Sitrit Y."/>
            <person name="Splivallo R."/>
            <person name="Traeger S."/>
            <person name="Wang M."/>
            <person name="Zifcakova L."/>
            <person name="Wipf D."/>
            <person name="Zambonelli A."/>
            <person name="Paolocci F."/>
            <person name="Nowrousian M."/>
            <person name="Ottonello S."/>
            <person name="Baldrian P."/>
            <person name="Spatafora J.W."/>
            <person name="Henrissat B."/>
            <person name="Nagy L.G."/>
            <person name="Aury J.M."/>
            <person name="Wincker P."/>
            <person name="Grigoriev I.V."/>
            <person name="Bonfante P."/>
            <person name="Martin F.M."/>
        </authorList>
    </citation>
    <scope>NUCLEOTIDE SEQUENCE [LARGE SCALE GENOMIC DNA]</scope>
    <source>
        <strain evidence="7 8">ATCC MYA-4762</strain>
    </source>
</reference>
<protein>
    <recommendedName>
        <fullName evidence="6">SP-RING-type domain-containing protein</fullName>
    </recommendedName>
</protein>
<feature type="compositionally biased region" description="Polar residues" evidence="5">
    <location>
        <begin position="376"/>
        <end position="393"/>
    </location>
</feature>
<feature type="region of interest" description="Disordered" evidence="5">
    <location>
        <begin position="1"/>
        <end position="33"/>
    </location>
</feature>
<accession>A0A3N4LD76</accession>
<feature type="region of interest" description="Disordered" evidence="5">
    <location>
        <begin position="1105"/>
        <end position="1134"/>
    </location>
</feature>
<dbReference type="PANTHER" id="PTHR10782">
    <property type="entry name" value="ZINC FINGER MIZ DOMAIN-CONTAINING PROTEIN"/>
    <property type="match status" value="1"/>
</dbReference>
<feature type="region of interest" description="Disordered" evidence="5">
    <location>
        <begin position="776"/>
        <end position="795"/>
    </location>
</feature>
<dbReference type="AlphaFoldDB" id="A0A3N4LD76"/>
<evidence type="ECO:0000313" key="7">
    <source>
        <dbReference type="EMBL" id="RPB20834.1"/>
    </source>
</evidence>
<dbReference type="Pfam" id="PF02891">
    <property type="entry name" value="zf-MIZ"/>
    <property type="match status" value="1"/>
</dbReference>
<keyword evidence="2 4" id="KW-0863">Zinc-finger</keyword>
<evidence type="ECO:0000259" key="6">
    <source>
        <dbReference type="PROSITE" id="PS51044"/>
    </source>
</evidence>
<feature type="region of interest" description="Disordered" evidence="5">
    <location>
        <begin position="241"/>
        <end position="288"/>
    </location>
</feature>
<feature type="compositionally biased region" description="Low complexity" evidence="5">
    <location>
        <begin position="727"/>
        <end position="744"/>
    </location>
</feature>
<feature type="compositionally biased region" description="Low complexity" evidence="5">
    <location>
        <begin position="276"/>
        <end position="287"/>
    </location>
</feature>
<organism evidence="7 8">
    <name type="scientific">Terfezia boudieri ATCC MYA-4762</name>
    <dbReference type="NCBI Taxonomy" id="1051890"/>
    <lineage>
        <taxon>Eukaryota</taxon>
        <taxon>Fungi</taxon>
        <taxon>Dikarya</taxon>
        <taxon>Ascomycota</taxon>
        <taxon>Pezizomycotina</taxon>
        <taxon>Pezizomycetes</taxon>
        <taxon>Pezizales</taxon>
        <taxon>Pezizaceae</taxon>
        <taxon>Terfezia</taxon>
    </lineage>
</organism>
<dbReference type="PROSITE" id="PS51044">
    <property type="entry name" value="ZF_SP_RING"/>
    <property type="match status" value="1"/>
</dbReference>
<dbReference type="GO" id="GO:0061665">
    <property type="term" value="F:SUMO ligase activity"/>
    <property type="evidence" value="ECO:0007669"/>
    <property type="project" value="TreeGrafter"/>
</dbReference>
<dbReference type="InterPro" id="IPR004181">
    <property type="entry name" value="Znf_MIZ"/>
</dbReference>
<name>A0A3N4LD76_9PEZI</name>
<evidence type="ECO:0000313" key="8">
    <source>
        <dbReference type="Proteomes" id="UP000267821"/>
    </source>
</evidence>
<feature type="region of interest" description="Disordered" evidence="5">
    <location>
        <begin position="727"/>
        <end position="765"/>
    </location>
</feature>
<feature type="compositionally biased region" description="Polar residues" evidence="5">
    <location>
        <begin position="89"/>
        <end position="113"/>
    </location>
</feature>
<dbReference type="InterPro" id="IPR013083">
    <property type="entry name" value="Znf_RING/FYVE/PHD"/>
</dbReference>
<dbReference type="GO" id="GO:0008270">
    <property type="term" value="F:zinc ion binding"/>
    <property type="evidence" value="ECO:0007669"/>
    <property type="project" value="UniProtKB-KW"/>
</dbReference>
<feature type="region of interest" description="Disordered" evidence="5">
    <location>
        <begin position="355"/>
        <end position="405"/>
    </location>
</feature>
<sequence length="1134" mass="124644">MNPANGHGHSTTQAVLGKPPIPKKKGGKEYSNYAMTHREIASTNNTANAFVGGKQRAWMTGGSTGPPGYPTPSMQTMLRKGSIAGKPIESTSRQSHPTPNLSSPRSAQLTASPSARRPAGKTNPAQSNGIAAVQVLPSPAPSEGRPSPAATGVTASETTVLEDSQQTSPSLPRGNAPTVQENWAEKPPSIVRSVDSPLRQPDVEARTSTSPQFMKPNARTAEDCTDNNSKRRKLEINAGITAGTQTSTHPTPLTPVTSPGLMDRPVHHHQNVNHGSSSAASPSVPASNLARVSIPGPISIPTANSNYRQIQSPRSQALNPLSPQQAPIQHQMQTAQQSNLLLPSQVYQQIHPNGQNTQQLAHRPDHYTGNLPPGSRRTSMVRNPNSPTTTRAGSNGPPTPVYNPHQLQQAHSRVSVADYLGSIGGNQALLPAERPRIEWLLHALTGQDWGFLTLHQLYCLSATNRGFLEYSKLLPLDTFPGFNFVGQILSDNRDVSQQFLDYFSRFPDTIQNQIGHPWYLTIIRDLIPFLRQGPHVYGEILQKCLHRHTSPTADELVVPPFICSVVLQRLVWRRIRVHLDKGVETSSGAELEKQFIAQQFEVLKSRGLIPPPQTVQDHQWWLAQQQQAQIVANQHAIQNKFPELNRPLQTGIAYPASQLSPTFQQHAPFQQLWPGGRLPSVPMTIQDGSQQQTNQIVNGVNNLVTLQSGAQAGQHILQPLQGQSNQVQLGASSTSQSSPLASTVATPRLPGNFHQTSVVRSPNAAAVTPPDLIDIRTVGSQLPTPPVQSPALGRRPSLVSRSNSLDHYISVIGFAAQIALPGDLPCATLEFTVEPELANRLSIWEPHPGMPGRSKRTVQDRSLIYRLRCVQAVNGKGDINQESIWVLRETTWPTHLFVQLNHEPLLLRRKHIFTVDLFLDITNHLKVGVNTLKVAMLPEKAKPLPKGTFLLKVEILEARSYIALVNHVIPRQMIDKDTAKAALMKRFKGSEDDDVVVVKLNELTLSIVCPFTMRLIKTPVRGKSCLHPECFDLDNYLISRPRKKPREPPNADAWKCPYCNGDARPTELVVDGFFLEMMTQLKGMNVDDTKEVVVKVDGTWELKKEEAPKGMGPEKKQEELGKQVEIIMIDDDDD</sequence>
<evidence type="ECO:0000256" key="5">
    <source>
        <dbReference type="SAM" id="MobiDB-lite"/>
    </source>
</evidence>
<dbReference type="GO" id="GO:0000785">
    <property type="term" value="C:chromatin"/>
    <property type="evidence" value="ECO:0007669"/>
    <property type="project" value="TreeGrafter"/>
</dbReference>
<feature type="region of interest" description="Disordered" evidence="5">
    <location>
        <begin position="159"/>
        <end position="228"/>
    </location>
</feature>
<dbReference type="GO" id="GO:0016925">
    <property type="term" value="P:protein sumoylation"/>
    <property type="evidence" value="ECO:0007669"/>
    <property type="project" value="TreeGrafter"/>
</dbReference>
<evidence type="ECO:0000256" key="1">
    <source>
        <dbReference type="ARBA" id="ARBA00022723"/>
    </source>
</evidence>
<evidence type="ECO:0000256" key="2">
    <source>
        <dbReference type="ARBA" id="ARBA00022771"/>
    </source>
</evidence>
<dbReference type="PANTHER" id="PTHR10782:SF4">
    <property type="entry name" value="TONALLI, ISOFORM E"/>
    <property type="match status" value="1"/>
</dbReference>
<keyword evidence="1" id="KW-0479">Metal-binding</keyword>
<dbReference type="STRING" id="1051890.A0A3N4LD76"/>
<dbReference type="Proteomes" id="UP000267821">
    <property type="component" value="Unassembled WGS sequence"/>
</dbReference>
<feature type="region of interest" description="Disordered" evidence="5">
    <location>
        <begin position="87"/>
        <end position="131"/>
    </location>
</feature>
<dbReference type="InParanoid" id="A0A3N4LD76"/>
<keyword evidence="8" id="KW-1185">Reference proteome</keyword>
<feature type="domain" description="SP-RING-type" evidence="6">
    <location>
        <begin position="991"/>
        <end position="1083"/>
    </location>
</feature>
<gene>
    <name evidence="7" type="ORF">L211DRAFT_496394</name>
</gene>
<evidence type="ECO:0000256" key="4">
    <source>
        <dbReference type="PROSITE-ProRule" id="PRU00452"/>
    </source>
</evidence>
<feature type="compositionally biased region" description="Basic and acidic residues" evidence="5">
    <location>
        <begin position="1105"/>
        <end position="1122"/>
    </location>
</feature>
<evidence type="ECO:0000256" key="3">
    <source>
        <dbReference type="ARBA" id="ARBA00022833"/>
    </source>
</evidence>